<keyword evidence="3" id="KW-0862">Zinc</keyword>
<accession>A0A919LXX4</accession>
<evidence type="ECO:0000256" key="6">
    <source>
        <dbReference type="SAM" id="SignalP"/>
    </source>
</evidence>
<comment type="cofactor">
    <cofactor evidence="3">
        <name>Mg(2+)</name>
        <dbReference type="ChEBI" id="CHEBI:18420"/>
    </cofactor>
    <text evidence="3">Binds 1 Mg(2+) ion.</text>
</comment>
<dbReference type="PROSITE" id="PS51318">
    <property type="entry name" value="TAT"/>
    <property type="match status" value="1"/>
</dbReference>
<evidence type="ECO:0000256" key="1">
    <source>
        <dbReference type="ARBA" id="ARBA00022553"/>
    </source>
</evidence>
<dbReference type="SUPFAM" id="SSF53649">
    <property type="entry name" value="Alkaline phosphatase-like"/>
    <property type="match status" value="1"/>
</dbReference>
<feature type="disulfide bond" evidence="4">
    <location>
        <begin position="287"/>
        <end position="341"/>
    </location>
</feature>
<keyword evidence="1" id="KW-0597">Phosphoprotein</keyword>
<feature type="binding site" evidence="3">
    <location>
        <position position="59"/>
    </location>
    <ligand>
        <name>Zn(2+)</name>
        <dbReference type="ChEBI" id="CHEBI:29105"/>
        <label>2</label>
    </ligand>
</feature>
<feature type="chain" id="PRO_5039171794" evidence="6">
    <location>
        <begin position="31"/>
        <end position="455"/>
    </location>
</feature>
<feature type="binding site" evidence="3">
    <location>
        <position position="163"/>
    </location>
    <ligand>
        <name>Mg(2+)</name>
        <dbReference type="ChEBI" id="CHEBI:18420"/>
    </ligand>
</feature>
<dbReference type="Pfam" id="PF00245">
    <property type="entry name" value="Alk_phosphatase"/>
    <property type="match status" value="2"/>
</dbReference>
<feature type="binding site" evidence="3">
    <location>
        <position position="375"/>
    </location>
    <ligand>
        <name>Zn(2+)</name>
        <dbReference type="ChEBI" id="CHEBI:29105"/>
        <label>2</label>
    </ligand>
</feature>
<dbReference type="PANTHER" id="PTHR11596:SF5">
    <property type="entry name" value="ALKALINE PHOSPHATASE"/>
    <property type="match status" value="1"/>
</dbReference>
<evidence type="ECO:0000313" key="7">
    <source>
        <dbReference type="EMBL" id="GID62375.1"/>
    </source>
</evidence>
<dbReference type="PRINTS" id="PR00113">
    <property type="entry name" value="ALKPHPHTASE"/>
</dbReference>
<dbReference type="GO" id="GO:0004035">
    <property type="term" value="F:alkaline phosphatase activity"/>
    <property type="evidence" value="ECO:0007669"/>
    <property type="project" value="TreeGrafter"/>
</dbReference>
<keyword evidence="3" id="KW-0479">Metal-binding</keyword>
<dbReference type="NCBIfam" id="NF007810">
    <property type="entry name" value="PRK10518.1"/>
    <property type="match status" value="1"/>
</dbReference>
<keyword evidence="4" id="KW-1015">Disulfide bond</keyword>
<gene>
    <name evidence="7" type="primary">phoA_1</name>
    <name evidence="7" type="ORF">Acy02nite_02560</name>
</gene>
<dbReference type="InterPro" id="IPR017850">
    <property type="entry name" value="Alkaline_phosphatase_core_sf"/>
</dbReference>
<keyword evidence="3" id="KW-0460">Magnesium</keyword>
<evidence type="ECO:0000313" key="8">
    <source>
        <dbReference type="Proteomes" id="UP000619479"/>
    </source>
</evidence>
<organism evidence="7 8">
    <name type="scientific">Actinoplanes cyaneus</name>
    <dbReference type="NCBI Taxonomy" id="52696"/>
    <lineage>
        <taxon>Bacteria</taxon>
        <taxon>Bacillati</taxon>
        <taxon>Actinomycetota</taxon>
        <taxon>Actinomycetes</taxon>
        <taxon>Micromonosporales</taxon>
        <taxon>Micromonosporaceae</taxon>
        <taxon>Actinoplanes</taxon>
    </lineage>
</organism>
<dbReference type="AlphaFoldDB" id="A0A919LXX4"/>
<comment type="caution">
    <text evidence="7">The sequence shown here is derived from an EMBL/GenBank/DDBJ whole genome shotgun (WGS) entry which is preliminary data.</text>
</comment>
<dbReference type="EMBL" id="BOMH01000002">
    <property type="protein sequence ID" value="GID62375.1"/>
    <property type="molecule type" value="Genomic_DNA"/>
</dbReference>
<name>A0A919LXX4_9ACTN</name>
<dbReference type="PANTHER" id="PTHR11596">
    <property type="entry name" value="ALKALINE PHOSPHATASE"/>
    <property type="match status" value="1"/>
</dbReference>
<feature type="disulfide bond" evidence="4">
    <location>
        <begin position="176"/>
        <end position="185"/>
    </location>
</feature>
<keyword evidence="8" id="KW-1185">Reference proteome</keyword>
<feature type="binding site" evidence="3">
    <location>
        <position position="336"/>
    </location>
    <ligand>
        <name>Zn(2+)</name>
        <dbReference type="ChEBI" id="CHEBI:29105"/>
        <label>2</label>
    </ligand>
</feature>
<sequence length="455" mass="47433">MRRFPRRHGLRTVAVLAAASVIALPAVTVAADAHPDRSAALDRAIMGGRARNVILMIGDGMGDSEITIARNYQVGAAGRLAMDTLPFTGDYTTYSVVKDSPGMPDYAPDSASTATAWSIGRKTYDGAVGVLPDGQPAPTLLELAKRAGYRTGNVTTAELQDATPAAAAAHVVHRNCKGPDSMAACPQNASENGGAGSIAEQLIKTGPDVLLGGGMQHFGQTVRGGPDQGRTVLEQAQRRGYRLVTDRAGLAAARPGEPLLGVFAPNNLAPEWQGPLPSPQNTPPTRCVPYAGRVDAEPHLTDLTDAALRLLDRGSAGSRKGFFLQIEGAAIDKADHDANPCYQVGETVAFDAAIAKVLAYQRSHPDTLVVVTADHGHTSQIVEAGSVTPGLTATLRTNEGGDLTINYATSPAGTSQQHTGTQVRIAATGPQAANVTGITDQTDLFFTVKRALGLR</sequence>
<comment type="similarity">
    <text evidence="5">Belongs to the alkaline phosphatase family.</text>
</comment>
<dbReference type="Gene3D" id="3.40.720.10">
    <property type="entry name" value="Alkaline Phosphatase, subunit A"/>
    <property type="match status" value="1"/>
</dbReference>
<evidence type="ECO:0000256" key="4">
    <source>
        <dbReference type="PIRSR" id="PIRSR601952-3"/>
    </source>
</evidence>
<keyword evidence="6" id="KW-0732">Signal</keyword>
<feature type="binding site" evidence="3">
    <location>
        <position position="332"/>
    </location>
    <ligand>
        <name>Zn(2+)</name>
        <dbReference type="ChEBI" id="CHEBI:29105"/>
        <label>2</label>
    </ligand>
</feature>
<feature type="binding site" evidence="3">
    <location>
        <position position="161"/>
    </location>
    <ligand>
        <name>Mg(2+)</name>
        <dbReference type="ChEBI" id="CHEBI:18420"/>
    </ligand>
</feature>
<reference evidence="7" key="1">
    <citation type="submission" date="2021-01" db="EMBL/GenBank/DDBJ databases">
        <title>Whole genome shotgun sequence of Actinoplanes cyaneus NBRC 14990.</title>
        <authorList>
            <person name="Komaki H."/>
            <person name="Tamura T."/>
        </authorList>
    </citation>
    <scope>NUCLEOTIDE SEQUENCE</scope>
    <source>
        <strain evidence="7">NBRC 14990</strain>
    </source>
</reference>
<evidence type="ECO:0000256" key="5">
    <source>
        <dbReference type="RuleBase" id="RU003946"/>
    </source>
</evidence>
<feature type="binding site" evidence="3">
    <location>
        <position position="418"/>
    </location>
    <ligand>
        <name>Zn(2+)</name>
        <dbReference type="ChEBI" id="CHEBI:29105"/>
        <label>2</label>
    </ligand>
</feature>
<comment type="cofactor">
    <cofactor evidence="3">
        <name>Zn(2+)</name>
        <dbReference type="ChEBI" id="CHEBI:29105"/>
    </cofactor>
    <text evidence="3">Binds 2 Zn(2+) ions.</text>
</comment>
<dbReference type="SMART" id="SM00098">
    <property type="entry name" value="alkPPc"/>
    <property type="match status" value="1"/>
</dbReference>
<feature type="active site" description="Phosphoserine intermediate" evidence="2">
    <location>
        <position position="110"/>
    </location>
</feature>
<feature type="binding site" evidence="3">
    <location>
        <position position="374"/>
    </location>
    <ligand>
        <name>Zn(2+)</name>
        <dbReference type="ChEBI" id="CHEBI:29105"/>
        <label>2</label>
    </ligand>
</feature>
<protein>
    <submittedName>
        <fullName evidence="7">Alkaline phosphatase</fullName>
    </submittedName>
</protein>
<dbReference type="GO" id="GO:0046872">
    <property type="term" value="F:metal ion binding"/>
    <property type="evidence" value="ECO:0007669"/>
    <property type="project" value="UniProtKB-KW"/>
</dbReference>
<evidence type="ECO:0000256" key="3">
    <source>
        <dbReference type="PIRSR" id="PIRSR601952-2"/>
    </source>
</evidence>
<feature type="signal peptide" evidence="6">
    <location>
        <begin position="1"/>
        <end position="30"/>
    </location>
</feature>
<dbReference type="Proteomes" id="UP000619479">
    <property type="component" value="Unassembled WGS sequence"/>
</dbReference>
<dbReference type="InterPro" id="IPR006311">
    <property type="entry name" value="TAT_signal"/>
</dbReference>
<feature type="binding site" evidence="3">
    <location>
        <position position="327"/>
    </location>
    <ligand>
        <name>Mg(2+)</name>
        <dbReference type="ChEBI" id="CHEBI:18420"/>
    </ligand>
</feature>
<dbReference type="RefSeq" id="WP_203737710.1">
    <property type="nucleotide sequence ID" value="NZ_BAAAUC010000002.1"/>
</dbReference>
<dbReference type="CDD" id="cd16012">
    <property type="entry name" value="ALP"/>
    <property type="match status" value="1"/>
</dbReference>
<dbReference type="InterPro" id="IPR001952">
    <property type="entry name" value="Alkaline_phosphatase"/>
</dbReference>
<feature type="binding site" evidence="3">
    <location>
        <position position="59"/>
    </location>
    <ligand>
        <name>Mg(2+)</name>
        <dbReference type="ChEBI" id="CHEBI:18420"/>
    </ligand>
</feature>
<evidence type="ECO:0000256" key="2">
    <source>
        <dbReference type="PIRSR" id="PIRSR601952-1"/>
    </source>
</evidence>
<proteinExistence type="inferred from homology"/>